<accession>A0A1R2CGV6</accession>
<evidence type="ECO:0000313" key="2">
    <source>
        <dbReference type="EMBL" id="OMJ88254.1"/>
    </source>
</evidence>
<keyword evidence="1" id="KW-0812">Transmembrane</keyword>
<keyword evidence="1" id="KW-1133">Transmembrane helix</keyword>
<evidence type="ECO:0000256" key="1">
    <source>
        <dbReference type="SAM" id="Phobius"/>
    </source>
</evidence>
<keyword evidence="3" id="KW-1185">Reference proteome</keyword>
<feature type="transmembrane region" description="Helical" evidence="1">
    <location>
        <begin position="163"/>
        <end position="186"/>
    </location>
</feature>
<name>A0A1R2CGV6_9CILI</name>
<dbReference type="EMBL" id="MPUH01000155">
    <property type="protein sequence ID" value="OMJ88254.1"/>
    <property type="molecule type" value="Genomic_DNA"/>
</dbReference>
<keyword evidence="1" id="KW-0472">Membrane</keyword>
<protein>
    <submittedName>
        <fullName evidence="2">Uncharacterized protein</fullName>
    </submittedName>
</protein>
<dbReference type="Proteomes" id="UP000187209">
    <property type="component" value="Unassembled WGS sequence"/>
</dbReference>
<sequence>MELIQKPEGDINVIYEDEDGEKVIALYEFSNNLPSYCSVSFNLKFYFSVDDQYYLEKCEIVQEDQAGFKQPNKLCSEEDFLSSDKIDGGLYDTIGFSSNDIVDKFTNYTIKFTFSKTNSTSYSIKFLSKIESLINGLRFETIVNNKTYDIVSFYSTGGEAPPWAIGVIMLPVFILIVFSIVSCVLVKNRTRYFFKLL</sequence>
<reference evidence="2 3" key="1">
    <citation type="submission" date="2016-11" db="EMBL/GenBank/DDBJ databases">
        <title>The macronuclear genome of Stentor coeruleus: a giant cell with tiny introns.</title>
        <authorList>
            <person name="Slabodnick M."/>
            <person name="Ruby J.G."/>
            <person name="Reiff S.B."/>
            <person name="Swart E.C."/>
            <person name="Gosai S."/>
            <person name="Prabakaran S."/>
            <person name="Witkowska E."/>
            <person name="Larue G.E."/>
            <person name="Fisher S."/>
            <person name="Freeman R.M."/>
            <person name="Gunawardena J."/>
            <person name="Chu W."/>
            <person name="Stover N.A."/>
            <person name="Gregory B.D."/>
            <person name="Nowacki M."/>
            <person name="Derisi J."/>
            <person name="Roy S.W."/>
            <person name="Marshall W.F."/>
            <person name="Sood P."/>
        </authorList>
    </citation>
    <scope>NUCLEOTIDE SEQUENCE [LARGE SCALE GENOMIC DNA]</scope>
    <source>
        <strain evidence="2">WM001</strain>
    </source>
</reference>
<gene>
    <name evidence="2" type="ORF">SteCoe_9838</name>
</gene>
<dbReference type="AlphaFoldDB" id="A0A1R2CGV6"/>
<organism evidence="2 3">
    <name type="scientific">Stentor coeruleus</name>
    <dbReference type="NCBI Taxonomy" id="5963"/>
    <lineage>
        <taxon>Eukaryota</taxon>
        <taxon>Sar</taxon>
        <taxon>Alveolata</taxon>
        <taxon>Ciliophora</taxon>
        <taxon>Postciliodesmatophora</taxon>
        <taxon>Heterotrichea</taxon>
        <taxon>Heterotrichida</taxon>
        <taxon>Stentoridae</taxon>
        <taxon>Stentor</taxon>
    </lineage>
</organism>
<proteinExistence type="predicted"/>
<evidence type="ECO:0000313" key="3">
    <source>
        <dbReference type="Proteomes" id="UP000187209"/>
    </source>
</evidence>
<comment type="caution">
    <text evidence="2">The sequence shown here is derived from an EMBL/GenBank/DDBJ whole genome shotgun (WGS) entry which is preliminary data.</text>
</comment>